<evidence type="ECO:0000259" key="14">
    <source>
        <dbReference type="Pfam" id="PF08263"/>
    </source>
</evidence>
<dbReference type="PANTHER" id="PTHR48062">
    <property type="entry name" value="RECEPTOR-LIKE PROTEIN 14"/>
    <property type="match status" value="1"/>
</dbReference>
<evidence type="ECO:0000256" key="10">
    <source>
        <dbReference type="ARBA" id="ARBA00023170"/>
    </source>
</evidence>
<keyword evidence="6 13" id="KW-0732">Signal</keyword>
<accession>A0A6A3CU48</accession>
<dbReference type="FunFam" id="3.80.10.10:FF:000111">
    <property type="entry name" value="LRR receptor-like serine/threonine-protein kinase ERECTA"/>
    <property type="match status" value="1"/>
</dbReference>
<feature type="transmembrane region" description="Helical" evidence="12">
    <location>
        <begin position="1015"/>
        <end position="1038"/>
    </location>
</feature>
<keyword evidence="5 12" id="KW-0812">Transmembrane</keyword>
<dbReference type="SMART" id="SM00365">
    <property type="entry name" value="LRR_SD22"/>
    <property type="match status" value="6"/>
</dbReference>
<keyword evidence="11" id="KW-0325">Glycoprotein</keyword>
<evidence type="ECO:0000256" key="12">
    <source>
        <dbReference type="SAM" id="Phobius"/>
    </source>
</evidence>
<organism evidence="15 16">
    <name type="scientific">Hibiscus syriacus</name>
    <name type="common">Rose of Sharon</name>
    <dbReference type="NCBI Taxonomy" id="106335"/>
    <lineage>
        <taxon>Eukaryota</taxon>
        <taxon>Viridiplantae</taxon>
        <taxon>Streptophyta</taxon>
        <taxon>Embryophyta</taxon>
        <taxon>Tracheophyta</taxon>
        <taxon>Spermatophyta</taxon>
        <taxon>Magnoliopsida</taxon>
        <taxon>eudicotyledons</taxon>
        <taxon>Gunneridae</taxon>
        <taxon>Pentapetalae</taxon>
        <taxon>rosids</taxon>
        <taxon>malvids</taxon>
        <taxon>Malvales</taxon>
        <taxon>Malvaceae</taxon>
        <taxon>Malvoideae</taxon>
        <taxon>Hibiscus</taxon>
    </lineage>
</organism>
<dbReference type="GO" id="GO:0005886">
    <property type="term" value="C:plasma membrane"/>
    <property type="evidence" value="ECO:0007669"/>
    <property type="project" value="UniProtKB-SubCell"/>
</dbReference>
<evidence type="ECO:0000256" key="13">
    <source>
        <dbReference type="SAM" id="SignalP"/>
    </source>
</evidence>
<dbReference type="Pfam" id="PF00560">
    <property type="entry name" value="LRR_1"/>
    <property type="match status" value="5"/>
</dbReference>
<keyword evidence="9 12" id="KW-0472">Membrane</keyword>
<evidence type="ECO:0000256" key="5">
    <source>
        <dbReference type="ARBA" id="ARBA00022692"/>
    </source>
</evidence>
<dbReference type="PROSITE" id="PS51450">
    <property type="entry name" value="LRR"/>
    <property type="match status" value="2"/>
</dbReference>
<feature type="chain" id="PRO_5025525477" description="Leucine-rich repeat-containing N-terminal plant-type domain-containing protein" evidence="13">
    <location>
        <begin position="26"/>
        <end position="1075"/>
    </location>
</feature>
<evidence type="ECO:0000256" key="4">
    <source>
        <dbReference type="ARBA" id="ARBA00022614"/>
    </source>
</evidence>
<keyword evidence="4" id="KW-0433">Leucine-rich repeat</keyword>
<keyword evidence="16" id="KW-1185">Reference proteome</keyword>
<dbReference type="EMBL" id="VEPZ02000201">
    <property type="protein sequence ID" value="KAE8730758.1"/>
    <property type="molecule type" value="Genomic_DNA"/>
</dbReference>
<dbReference type="InterPro" id="IPR001611">
    <property type="entry name" value="Leu-rich_rpt"/>
</dbReference>
<protein>
    <recommendedName>
        <fullName evidence="14">Leucine-rich repeat-containing N-terminal plant-type domain-containing protein</fullName>
    </recommendedName>
</protein>
<evidence type="ECO:0000256" key="3">
    <source>
        <dbReference type="ARBA" id="ARBA00022475"/>
    </source>
</evidence>
<evidence type="ECO:0000256" key="8">
    <source>
        <dbReference type="ARBA" id="ARBA00022989"/>
    </source>
</evidence>
<gene>
    <name evidence="15" type="ORF">F3Y22_tig00002880pilonHSYRG00043</name>
</gene>
<evidence type="ECO:0000256" key="1">
    <source>
        <dbReference type="ARBA" id="ARBA00004251"/>
    </source>
</evidence>
<feature type="transmembrane region" description="Helical" evidence="12">
    <location>
        <begin position="1045"/>
        <end position="1061"/>
    </location>
</feature>
<dbReference type="SUPFAM" id="SSF52058">
    <property type="entry name" value="L domain-like"/>
    <property type="match status" value="4"/>
</dbReference>
<evidence type="ECO:0000313" key="16">
    <source>
        <dbReference type="Proteomes" id="UP000436088"/>
    </source>
</evidence>
<dbReference type="AlphaFoldDB" id="A0A6A3CU48"/>
<evidence type="ECO:0000256" key="7">
    <source>
        <dbReference type="ARBA" id="ARBA00022737"/>
    </source>
</evidence>
<dbReference type="SMART" id="SM00369">
    <property type="entry name" value="LRR_TYP"/>
    <property type="match status" value="12"/>
</dbReference>
<dbReference type="FunFam" id="3.80.10.10:FF:000095">
    <property type="entry name" value="LRR receptor-like serine/threonine-protein kinase GSO1"/>
    <property type="match status" value="1"/>
</dbReference>
<dbReference type="Pfam" id="PF13855">
    <property type="entry name" value="LRR_8"/>
    <property type="match status" value="2"/>
</dbReference>
<dbReference type="FunFam" id="3.80.10.10:FF:000041">
    <property type="entry name" value="LRR receptor-like serine/threonine-protein kinase ERECTA"/>
    <property type="match status" value="2"/>
</dbReference>
<dbReference type="Pfam" id="PF12799">
    <property type="entry name" value="LRR_4"/>
    <property type="match status" value="2"/>
</dbReference>
<dbReference type="PANTHER" id="PTHR48062:SF21">
    <property type="entry name" value="RECEPTOR-LIKE PROTEIN 12"/>
    <property type="match status" value="1"/>
</dbReference>
<name>A0A6A3CU48_HIBSY</name>
<feature type="domain" description="Leucine-rich repeat-containing N-terminal plant-type" evidence="14">
    <location>
        <begin position="28"/>
        <end position="67"/>
    </location>
</feature>
<feature type="signal peptide" evidence="13">
    <location>
        <begin position="1"/>
        <end position="25"/>
    </location>
</feature>
<dbReference type="Pfam" id="PF08263">
    <property type="entry name" value="LRRNT_2"/>
    <property type="match status" value="1"/>
</dbReference>
<dbReference type="InterPro" id="IPR025875">
    <property type="entry name" value="Leu-rich_rpt_4"/>
</dbReference>
<evidence type="ECO:0000256" key="2">
    <source>
        <dbReference type="ARBA" id="ARBA00009592"/>
    </source>
</evidence>
<evidence type="ECO:0000256" key="9">
    <source>
        <dbReference type="ARBA" id="ARBA00023136"/>
    </source>
</evidence>
<dbReference type="PRINTS" id="PR00019">
    <property type="entry name" value="LEURICHRPT"/>
</dbReference>
<keyword evidence="7" id="KW-0677">Repeat</keyword>
<keyword evidence="10" id="KW-0675">Receptor</keyword>
<evidence type="ECO:0000256" key="6">
    <source>
        <dbReference type="ARBA" id="ARBA00022729"/>
    </source>
</evidence>
<comment type="similarity">
    <text evidence="2">Belongs to the RLP family.</text>
</comment>
<evidence type="ECO:0000313" key="15">
    <source>
        <dbReference type="EMBL" id="KAE8730758.1"/>
    </source>
</evidence>
<reference evidence="15" key="1">
    <citation type="submission" date="2019-09" db="EMBL/GenBank/DDBJ databases">
        <title>Draft genome information of white flower Hibiscus syriacus.</title>
        <authorList>
            <person name="Kim Y.-M."/>
        </authorList>
    </citation>
    <scope>NUCLEOTIDE SEQUENCE [LARGE SCALE GENOMIC DNA]</scope>
    <source>
        <strain evidence="15">YM2019G1</strain>
    </source>
</reference>
<dbReference type="Gene3D" id="3.80.10.10">
    <property type="entry name" value="Ribonuclease Inhibitor"/>
    <property type="match status" value="5"/>
</dbReference>
<keyword evidence="3" id="KW-1003">Cell membrane</keyword>
<evidence type="ECO:0000256" key="11">
    <source>
        <dbReference type="ARBA" id="ARBA00023180"/>
    </source>
</evidence>
<keyword evidence="8 12" id="KW-1133">Transmembrane helix</keyword>
<dbReference type="InterPro" id="IPR003591">
    <property type="entry name" value="Leu-rich_rpt_typical-subtyp"/>
</dbReference>
<dbReference type="InterPro" id="IPR013210">
    <property type="entry name" value="LRR_N_plant-typ"/>
</dbReference>
<proteinExistence type="inferred from homology"/>
<dbReference type="Proteomes" id="UP000436088">
    <property type="component" value="Unassembled WGS sequence"/>
</dbReference>
<sequence length="1075" mass="119421">MNSKGWKLMWVVFFLGGWWLFRCDGCWDDEKTALMQLKPYFSEYIDGVNKWGEGDGDCCKWERVECNNSTGRVIRLFLNIIDFRSVHGFFDDSMAEDAVLGWGEREQCIFSFLGVLSNLKSLGINHNQLEGAIHIKELNALSNLEELFMSGNKVTDFVPSQDNETQLRLMNLKTLRLEDNHFNSSILASLGRLSNLKSLSLGGPNFTGSIHLTELNALTHLELLSLSCSSSLTDTDSNCGLPLQSLALFPSLNTVRLTGFNVEGTIMASQNEYQNNFTNLEELSVGYSFLQTNILGSIGQFTSVKRLKLYKCEMNGSLNILEGLCEMTNLQQLSLNFNNFKSSLPECFSNLTSLRNLDLSRNQFSGNISVLESLTSLKTLYLSSNQFSGNIDALKSLTSLETLVLSSNQFSGNIDALKSLTSLETLELSSNQFSGNIDALKGLASLQDMWLSNNNFQIPVSLGPLFNLSKLKGLFADNNIMYGETHVPSSSPRFQLKAISLSCCGEAESFPEFLYHQHDLMSFHLSNIFFKGNQFPNWLLLNNTKLESIYLTNTSLSGSLELPLASHIHFSYLDVSNNFFNGSIPPEIGEQLPSLVFLNMSKNHFIGTIPSSLGHMTSLRVLDLSDNKLEGKIFSGNFKLPNLRVLKLNGNNFSERIPDLLSKSLLLLALDISNNKLSGRIPKWLGNMSSLQRIILSNNHLEGTIPIDFCQLDLIVLVDLSVNNISGSIPSCFNPSKIIQVHLAKNRLRGTLPDALRNSSTLVTLDIRENLLSGNIPSWIGGLSNLSYLLLSHNNLQGKIPMELCKLNHLSVIDLSHNNLSGQIPPCLNLTTLGDLDYVNARMIGSSIFSLNVPIDFSMKNGHKSYRGRIIPLVSGIDLSCNKLVGEIPPQIGHLHKILGLNLSHNSLTGPIPPAFANLRQIESVDLSNNKLSGNIPSQLVGLTFMSTFNVSFNNLSGRTPSRVAQFGTFDEFSYLGNPFLCGEPLPKCADTGSSPPKPNSSTDNDGEHGLIDMGAFRVTFIASYTVMLLVVPIVLYINPYWRRAWFYHVKTAATFCYYFVLDNVLPRRFYCRNL</sequence>
<comment type="caution">
    <text evidence="15">The sequence shown here is derived from an EMBL/GenBank/DDBJ whole genome shotgun (WGS) entry which is preliminary data.</text>
</comment>
<comment type="subcellular location">
    <subcellularLocation>
        <location evidence="1">Cell membrane</location>
        <topology evidence="1">Single-pass type I membrane protein</topology>
    </subcellularLocation>
</comment>
<dbReference type="InterPro" id="IPR051502">
    <property type="entry name" value="RLP_Defense_Trigger"/>
</dbReference>
<dbReference type="InterPro" id="IPR032675">
    <property type="entry name" value="LRR_dom_sf"/>
</dbReference>